<protein>
    <submittedName>
        <fullName evidence="1">Uncharacterized protein</fullName>
    </submittedName>
</protein>
<evidence type="ECO:0000313" key="1">
    <source>
        <dbReference type="EMBL" id="SVD03709.1"/>
    </source>
</evidence>
<gene>
    <name evidence="1" type="ORF">METZ01_LOCUS356563</name>
</gene>
<name>A0A382S192_9ZZZZ</name>
<reference evidence="1" key="1">
    <citation type="submission" date="2018-05" db="EMBL/GenBank/DDBJ databases">
        <authorList>
            <person name="Lanie J.A."/>
            <person name="Ng W.-L."/>
            <person name="Kazmierczak K.M."/>
            <person name="Andrzejewski T.M."/>
            <person name="Davidsen T.M."/>
            <person name="Wayne K.J."/>
            <person name="Tettelin H."/>
            <person name="Glass J.I."/>
            <person name="Rusch D."/>
            <person name="Podicherti R."/>
            <person name="Tsui H.-C.T."/>
            <person name="Winkler M.E."/>
        </authorList>
    </citation>
    <scope>NUCLEOTIDE SEQUENCE</scope>
</reference>
<dbReference type="EMBL" id="UINC01125701">
    <property type="protein sequence ID" value="SVD03709.1"/>
    <property type="molecule type" value="Genomic_DNA"/>
</dbReference>
<sequence>MKSNYVNELKAKPEIGDMKLKQQRPMSLLMGSSQIQPTM</sequence>
<organism evidence="1">
    <name type="scientific">marine metagenome</name>
    <dbReference type="NCBI Taxonomy" id="408172"/>
    <lineage>
        <taxon>unclassified sequences</taxon>
        <taxon>metagenomes</taxon>
        <taxon>ecological metagenomes</taxon>
    </lineage>
</organism>
<accession>A0A382S192</accession>
<proteinExistence type="predicted"/>
<dbReference type="AlphaFoldDB" id="A0A382S192"/>